<evidence type="ECO:0000313" key="1">
    <source>
        <dbReference type="EMBL" id="MBA4615978.1"/>
    </source>
</evidence>
<sequence length="108" mass="12354">MCFAPLSSQDGFFSFHDGLNFILIWQKCIIQSSMFIYLHPLCFLEVVIMKTLQLQVCVLAQGHLTSFGANLRLDIYNGLQTLECSHSLLPHRLPPDYSLKPHEPFQCP</sequence>
<proteinExistence type="predicted"/>
<protein>
    <submittedName>
        <fullName evidence="1">Uncharacterized protein</fullName>
    </submittedName>
</protein>
<dbReference type="EMBL" id="GISG01009636">
    <property type="protein sequence ID" value="MBA4615978.1"/>
    <property type="molecule type" value="Transcribed_RNA"/>
</dbReference>
<dbReference type="AlphaFoldDB" id="A0A7C8YE27"/>
<accession>A0A7C8YE27</accession>
<name>A0A7C8YE27_OPUST</name>
<reference evidence="1" key="2">
    <citation type="submission" date="2020-07" db="EMBL/GenBank/DDBJ databases">
        <authorList>
            <person name="Vera ALvarez R."/>
            <person name="Arias-Moreno D.M."/>
            <person name="Jimenez-Jacinto V."/>
            <person name="Jimenez-Bremont J.F."/>
            <person name="Swaminathan K."/>
            <person name="Moose S.P."/>
            <person name="Guerrero-Gonzalez M.L."/>
            <person name="Marino-Ramirez L."/>
            <person name="Landsman D."/>
            <person name="Rodriguez-Kessler M."/>
            <person name="Delgado-Sanchez P."/>
        </authorList>
    </citation>
    <scope>NUCLEOTIDE SEQUENCE</scope>
    <source>
        <tissue evidence="1">Cladode</tissue>
    </source>
</reference>
<organism evidence="1">
    <name type="scientific">Opuntia streptacantha</name>
    <name type="common">Prickly pear cactus</name>
    <name type="synonym">Opuntia cardona</name>
    <dbReference type="NCBI Taxonomy" id="393608"/>
    <lineage>
        <taxon>Eukaryota</taxon>
        <taxon>Viridiplantae</taxon>
        <taxon>Streptophyta</taxon>
        <taxon>Embryophyta</taxon>
        <taxon>Tracheophyta</taxon>
        <taxon>Spermatophyta</taxon>
        <taxon>Magnoliopsida</taxon>
        <taxon>eudicotyledons</taxon>
        <taxon>Gunneridae</taxon>
        <taxon>Pentapetalae</taxon>
        <taxon>Caryophyllales</taxon>
        <taxon>Cactineae</taxon>
        <taxon>Cactaceae</taxon>
        <taxon>Opuntioideae</taxon>
        <taxon>Opuntia</taxon>
    </lineage>
</organism>
<reference evidence="1" key="1">
    <citation type="journal article" date="2013" name="J. Plant Res.">
        <title>Effect of fungi and light on seed germination of three Opuntia species from semiarid lands of central Mexico.</title>
        <authorList>
            <person name="Delgado-Sanchez P."/>
            <person name="Jimenez-Bremont J.F."/>
            <person name="Guerrero-Gonzalez Mde L."/>
            <person name="Flores J."/>
        </authorList>
    </citation>
    <scope>NUCLEOTIDE SEQUENCE</scope>
    <source>
        <tissue evidence="1">Cladode</tissue>
    </source>
</reference>